<feature type="transmembrane region" description="Helical" evidence="6">
    <location>
        <begin position="127"/>
        <end position="151"/>
    </location>
</feature>
<evidence type="ECO:0000313" key="8">
    <source>
        <dbReference type="EMBL" id="REF29959.1"/>
    </source>
</evidence>
<reference evidence="8 9" key="1">
    <citation type="submission" date="2018-08" db="EMBL/GenBank/DDBJ databases">
        <title>Sequencing the genomes of 1000 actinobacteria strains.</title>
        <authorList>
            <person name="Klenk H.-P."/>
        </authorList>
    </citation>
    <scope>NUCLEOTIDE SEQUENCE [LARGE SCALE GENOMIC DNA]</scope>
    <source>
        <strain evidence="8 9">DSM 22967</strain>
    </source>
</reference>
<dbReference type="Pfam" id="PF00482">
    <property type="entry name" value="T2SSF"/>
    <property type="match status" value="1"/>
</dbReference>
<dbReference type="PANTHER" id="PTHR35007">
    <property type="entry name" value="INTEGRAL MEMBRANE PROTEIN-RELATED"/>
    <property type="match status" value="1"/>
</dbReference>
<organism evidence="8 9">
    <name type="scientific">Calidifontibacter indicus</name>
    <dbReference type="NCBI Taxonomy" id="419650"/>
    <lineage>
        <taxon>Bacteria</taxon>
        <taxon>Bacillati</taxon>
        <taxon>Actinomycetota</taxon>
        <taxon>Actinomycetes</taxon>
        <taxon>Micrococcales</taxon>
        <taxon>Dermacoccaceae</taxon>
        <taxon>Calidifontibacter</taxon>
    </lineage>
</organism>
<keyword evidence="9" id="KW-1185">Reference proteome</keyword>
<name>A0A3D9UKW4_9MICO</name>
<evidence type="ECO:0000313" key="9">
    <source>
        <dbReference type="Proteomes" id="UP000256253"/>
    </source>
</evidence>
<accession>A0A3D9UKW4</accession>
<dbReference type="InterPro" id="IPR018076">
    <property type="entry name" value="T2SS_GspF_dom"/>
</dbReference>
<comment type="caution">
    <text evidence="8">The sequence shown here is derived from an EMBL/GenBank/DDBJ whole genome shotgun (WGS) entry which is preliminary data.</text>
</comment>
<evidence type="ECO:0000259" key="7">
    <source>
        <dbReference type="Pfam" id="PF00482"/>
    </source>
</evidence>
<evidence type="ECO:0000256" key="3">
    <source>
        <dbReference type="ARBA" id="ARBA00022692"/>
    </source>
</evidence>
<evidence type="ECO:0000256" key="4">
    <source>
        <dbReference type="ARBA" id="ARBA00022989"/>
    </source>
</evidence>
<evidence type="ECO:0000256" key="5">
    <source>
        <dbReference type="ARBA" id="ARBA00023136"/>
    </source>
</evidence>
<dbReference type="AlphaFoldDB" id="A0A3D9UKW4"/>
<dbReference type="OrthoDB" id="4868453at2"/>
<protein>
    <submittedName>
        <fullName evidence="8">Type II secretion system (T2SS) protein F</fullName>
    </submittedName>
</protein>
<evidence type="ECO:0000256" key="2">
    <source>
        <dbReference type="ARBA" id="ARBA00022475"/>
    </source>
</evidence>
<gene>
    <name evidence="8" type="ORF">DFJ65_0948</name>
</gene>
<dbReference type="PANTHER" id="PTHR35007:SF3">
    <property type="entry name" value="POSSIBLE CONSERVED ALANINE RICH MEMBRANE PROTEIN"/>
    <property type="match status" value="1"/>
</dbReference>
<keyword evidence="4 6" id="KW-1133">Transmembrane helix</keyword>
<sequence>MSDVTEAVEQGTTQETSTVLDAAAAVDLVAVSLAGGLPLADALGAVAEVSRGRVRRDLRLVEAALRWGVEPPVAWREAGGVWAPVGVAFTLAAELGLPPRRLLHECADELRRSEAARGEAALGRLGVLLVLPLGLLFLPAFALLAVVPVVISLARATFAGIG</sequence>
<proteinExistence type="predicted"/>
<dbReference type="EMBL" id="QTUA01000001">
    <property type="protein sequence ID" value="REF29959.1"/>
    <property type="molecule type" value="Genomic_DNA"/>
</dbReference>
<dbReference type="Proteomes" id="UP000256253">
    <property type="component" value="Unassembled WGS sequence"/>
</dbReference>
<evidence type="ECO:0000256" key="6">
    <source>
        <dbReference type="SAM" id="Phobius"/>
    </source>
</evidence>
<keyword evidence="5 6" id="KW-0472">Membrane</keyword>
<feature type="domain" description="Type II secretion system protein GspF" evidence="7">
    <location>
        <begin position="26"/>
        <end position="144"/>
    </location>
</feature>
<dbReference type="RefSeq" id="WP_115922023.1">
    <property type="nucleotide sequence ID" value="NZ_QTUA01000001.1"/>
</dbReference>
<keyword evidence="3 6" id="KW-0812">Transmembrane</keyword>
<comment type="subcellular location">
    <subcellularLocation>
        <location evidence="1">Cell membrane</location>
        <topology evidence="1">Multi-pass membrane protein</topology>
    </subcellularLocation>
</comment>
<keyword evidence="2" id="KW-1003">Cell membrane</keyword>
<dbReference type="GO" id="GO:0005886">
    <property type="term" value="C:plasma membrane"/>
    <property type="evidence" value="ECO:0007669"/>
    <property type="project" value="UniProtKB-SubCell"/>
</dbReference>
<evidence type="ECO:0000256" key="1">
    <source>
        <dbReference type="ARBA" id="ARBA00004651"/>
    </source>
</evidence>